<proteinExistence type="predicted"/>
<evidence type="ECO:0000313" key="2">
    <source>
        <dbReference type="EMBL" id="KAG9321658.1"/>
    </source>
</evidence>
<sequence>MRYQGPGTLEVEDMERYSLVGVDSSRIDPKSLEADICILDFDTLIWVHGQQYTDGILLESIFRSMALFSEDSSFLAFADGKLFDILLKAFSITIWYFTDDFIKKDSYLFQVRNTSTRAELRTMARHSHTNVTFGALDSRQSYLEAVGCSASSHESSVMERSVPDWSDPTLSERRQHTENLQPRPQPQYLHQYYDRNYGNNRYRGRVESSEDGSGQNGGSRATGSL</sequence>
<evidence type="ECO:0000256" key="1">
    <source>
        <dbReference type="SAM" id="MobiDB-lite"/>
    </source>
</evidence>
<dbReference type="EMBL" id="JAIFTL010000191">
    <property type="protein sequence ID" value="KAG9321658.1"/>
    <property type="molecule type" value="Genomic_DNA"/>
</dbReference>
<dbReference type="AlphaFoldDB" id="A0A9P7ZZ88"/>
<gene>
    <name evidence="2" type="ORF">KVV02_007457</name>
</gene>
<accession>A0A9P7ZZ88</accession>
<comment type="caution">
    <text evidence="2">The sequence shown here is derived from an EMBL/GenBank/DDBJ whole genome shotgun (WGS) entry which is preliminary data.</text>
</comment>
<organism evidence="2 3">
    <name type="scientific">Mortierella alpina</name>
    <name type="common">Oleaginous fungus</name>
    <name type="synonym">Mortierella renispora</name>
    <dbReference type="NCBI Taxonomy" id="64518"/>
    <lineage>
        <taxon>Eukaryota</taxon>
        <taxon>Fungi</taxon>
        <taxon>Fungi incertae sedis</taxon>
        <taxon>Mucoromycota</taxon>
        <taxon>Mortierellomycotina</taxon>
        <taxon>Mortierellomycetes</taxon>
        <taxon>Mortierellales</taxon>
        <taxon>Mortierellaceae</taxon>
        <taxon>Mortierella</taxon>
    </lineage>
</organism>
<reference evidence="2" key="1">
    <citation type="submission" date="2021-07" db="EMBL/GenBank/DDBJ databases">
        <title>Draft genome of Mortierella alpina, strain LL118, isolated from an aspen leaf litter sample.</title>
        <authorList>
            <person name="Yang S."/>
            <person name="Vinatzer B.A."/>
        </authorList>
    </citation>
    <scope>NUCLEOTIDE SEQUENCE</scope>
    <source>
        <strain evidence="2">LL118</strain>
    </source>
</reference>
<dbReference type="Proteomes" id="UP000717515">
    <property type="component" value="Unassembled WGS sequence"/>
</dbReference>
<protein>
    <submittedName>
        <fullName evidence="2">Uncharacterized protein</fullName>
    </submittedName>
</protein>
<name>A0A9P7ZZ88_MORAP</name>
<feature type="region of interest" description="Disordered" evidence="1">
    <location>
        <begin position="154"/>
        <end position="225"/>
    </location>
</feature>
<evidence type="ECO:0000313" key="3">
    <source>
        <dbReference type="Proteomes" id="UP000717515"/>
    </source>
</evidence>